<accession>A0A1G4M6H9</accession>
<evidence type="ECO:0000313" key="12">
    <source>
        <dbReference type="EMBL" id="SCV99437.1"/>
    </source>
</evidence>
<dbReference type="InterPro" id="IPR034136">
    <property type="entry name" value="TOPRIM_Topo6A/Spo11"/>
</dbReference>
<evidence type="ECO:0000256" key="5">
    <source>
        <dbReference type="ARBA" id="ARBA00022723"/>
    </source>
</evidence>
<reference evidence="12 13" key="1">
    <citation type="submission" date="2016-03" db="EMBL/GenBank/DDBJ databases">
        <authorList>
            <person name="Devillers H."/>
        </authorList>
    </citation>
    <scope>NUCLEOTIDE SEQUENCE [LARGE SCALE GENOMIC DNA]</scope>
    <source>
        <strain evidence="12">CBS 6772</strain>
    </source>
</reference>
<feature type="domain" description="Spo11/DNA topoisomerase VI subunit A N-terminal" evidence="10">
    <location>
        <begin position="93"/>
        <end position="154"/>
    </location>
</feature>
<dbReference type="PANTHER" id="PTHR10848:SF0">
    <property type="entry name" value="MEIOTIC RECOMBINATION PROTEIN SPO11"/>
    <property type="match status" value="1"/>
</dbReference>
<keyword evidence="5" id="KW-0479">Metal-binding</keyword>
<dbReference type="AlphaFoldDB" id="A0A1G4M6H9"/>
<dbReference type="Gene3D" id="1.10.10.10">
    <property type="entry name" value="Winged helix-like DNA-binding domain superfamily/Winged helix DNA-binding domain"/>
    <property type="match status" value="1"/>
</dbReference>
<dbReference type="SUPFAM" id="SSF56726">
    <property type="entry name" value="DNA topoisomerase IV, alpha subunit"/>
    <property type="match status" value="1"/>
</dbReference>
<dbReference type="OMA" id="YICTMAN"/>
<evidence type="ECO:0000256" key="4">
    <source>
        <dbReference type="ARBA" id="ARBA00012895"/>
    </source>
</evidence>
<evidence type="ECO:0000256" key="8">
    <source>
        <dbReference type="ARBA" id="ARBA00023125"/>
    </source>
</evidence>
<dbReference type="InterPro" id="IPR036388">
    <property type="entry name" value="WH-like_DNA-bd_sf"/>
</dbReference>
<dbReference type="PANTHER" id="PTHR10848">
    <property type="entry name" value="MEIOTIC RECOMBINATION PROTEIN SPO11"/>
    <property type="match status" value="1"/>
</dbReference>
<dbReference type="GO" id="GO:0000706">
    <property type="term" value="P:meiotic DNA double-strand break processing"/>
    <property type="evidence" value="ECO:0007669"/>
    <property type="project" value="TreeGrafter"/>
</dbReference>
<keyword evidence="9" id="KW-0413">Isomerase</keyword>
<comment type="cofactor">
    <cofactor evidence="2">
        <name>Mg(2+)</name>
        <dbReference type="ChEBI" id="CHEBI:18420"/>
    </cofactor>
</comment>
<evidence type="ECO:0000256" key="9">
    <source>
        <dbReference type="ARBA" id="ARBA00023235"/>
    </source>
</evidence>
<dbReference type="GO" id="GO:0005524">
    <property type="term" value="F:ATP binding"/>
    <property type="evidence" value="ECO:0007669"/>
    <property type="project" value="InterPro"/>
</dbReference>
<evidence type="ECO:0000256" key="1">
    <source>
        <dbReference type="ARBA" id="ARBA00000185"/>
    </source>
</evidence>
<feature type="domain" description="Topoisomerase 6 subunit A/Spo11 TOPRIM" evidence="11">
    <location>
        <begin position="202"/>
        <end position="363"/>
    </location>
</feature>
<dbReference type="GO" id="GO:0007131">
    <property type="term" value="P:reciprocal meiotic recombination"/>
    <property type="evidence" value="ECO:0007669"/>
    <property type="project" value="TreeGrafter"/>
</dbReference>
<dbReference type="CDD" id="cd00223">
    <property type="entry name" value="TOPRIM_TopoIIB_SPO"/>
    <property type="match status" value="1"/>
</dbReference>
<dbReference type="PRINTS" id="PR01550">
    <property type="entry name" value="TOP6AFAMILY"/>
</dbReference>
<dbReference type="OrthoDB" id="5377392at2759"/>
<dbReference type="InterPro" id="IPR036078">
    <property type="entry name" value="Spo11/TopoVI_A_sf"/>
</dbReference>
<dbReference type="Pfam" id="PF21180">
    <property type="entry name" value="TOP6A-Spo11_Toprim"/>
    <property type="match status" value="1"/>
</dbReference>
<dbReference type="InterPro" id="IPR013049">
    <property type="entry name" value="Spo11/TopoVI_A_N"/>
</dbReference>
<dbReference type="GO" id="GO:0042138">
    <property type="term" value="P:meiotic DNA double-strand break formation"/>
    <property type="evidence" value="ECO:0007669"/>
    <property type="project" value="TreeGrafter"/>
</dbReference>
<evidence type="ECO:0000313" key="13">
    <source>
        <dbReference type="Proteomes" id="UP000190831"/>
    </source>
</evidence>
<keyword evidence="8" id="KW-0238">DNA-binding</keyword>
<dbReference type="EC" id="5.6.2.2" evidence="4"/>
<dbReference type="EMBL" id="LT598487">
    <property type="protein sequence ID" value="SCV99437.1"/>
    <property type="molecule type" value="Genomic_DNA"/>
</dbReference>
<proteinExistence type="inferred from homology"/>
<evidence type="ECO:0000256" key="7">
    <source>
        <dbReference type="ARBA" id="ARBA00023029"/>
    </source>
</evidence>
<sequence length="378" mass="43727">MRKSLIDYSEENPSRKGLCDCLTPRSRDIILSPMQYPNTIAAETHKLLSFMKNATEQQTQPMCLLIHSKRKTILSYKFPYFGPSKPCESSAEKVAILLYLLRCILVKSKLGEKSTIRDIFYLNVELFRKQQVVSDWLRIIQEAFELPSRDCLQIVAAQKGLCHTPVALICDNSHLNENNTTLIPYMKQNCDVSTDWTKIKRVIVLEKDAIFNKLIRTRKVTFDTLVVSGKGYPDFLTRLFLNRLMNSAPSSVLFEIFVDSDPYGIDIATKYTCNLDNRFYECPRLRYRGVFIHELLANSVNITGLQLLPLTLRDAVYARNLLKKLATKNLENWNTTHFTRELQRQLFFCKKAEMNTVANCTFEDYFLERKNKLGRAGN</sequence>
<organism evidence="12 13">
    <name type="scientific">Lachancea fermentati</name>
    <name type="common">Zygosaccharomyces fermentati</name>
    <dbReference type="NCBI Taxonomy" id="4955"/>
    <lineage>
        <taxon>Eukaryota</taxon>
        <taxon>Fungi</taxon>
        <taxon>Dikarya</taxon>
        <taxon>Ascomycota</taxon>
        <taxon>Saccharomycotina</taxon>
        <taxon>Saccharomycetes</taxon>
        <taxon>Saccharomycetales</taxon>
        <taxon>Saccharomycetaceae</taxon>
        <taxon>Lachancea</taxon>
    </lineage>
</organism>
<dbReference type="GO" id="GO:0000228">
    <property type="term" value="C:nuclear chromosome"/>
    <property type="evidence" value="ECO:0007669"/>
    <property type="project" value="TreeGrafter"/>
</dbReference>
<gene>
    <name evidence="12" type="ORF">LAFE_0A03158G</name>
</gene>
<dbReference type="Pfam" id="PF04406">
    <property type="entry name" value="TP6A_N"/>
    <property type="match status" value="1"/>
</dbReference>
<evidence type="ECO:0000256" key="6">
    <source>
        <dbReference type="ARBA" id="ARBA00022842"/>
    </source>
</evidence>
<keyword evidence="13" id="KW-1185">Reference proteome</keyword>
<keyword evidence="6" id="KW-0460">Magnesium</keyword>
<evidence type="ECO:0000256" key="2">
    <source>
        <dbReference type="ARBA" id="ARBA00001946"/>
    </source>
</evidence>
<dbReference type="STRING" id="4955.A0A1G4M6H9"/>
<evidence type="ECO:0000256" key="3">
    <source>
        <dbReference type="ARBA" id="ARBA00006559"/>
    </source>
</evidence>
<comment type="similarity">
    <text evidence="3">Belongs to the TOP6A family.</text>
</comment>
<evidence type="ECO:0000259" key="10">
    <source>
        <dbReference type="Pfam" id="PF04406"/>
    </source>
</evidence>
<dbReference type="GO" id="GO:0003918">
    <property type="term" value="F:DNA topoisomerase type II (double strand cut, ATP-hydrolyzing) activity"/>
    <property type="evidence" value="ECO:0007669"/>
    <property type="project" value="UniProtKB-EC"/>
</dbReference>
<dbReference type="InterPro" id="IPR002815">
    <property type="entry name" value="Spo11/TopoVI_A"/>
</dbReference>
<evidence type="ECO:0000259" key="11">
    <source>
        <dbReference type="Pfam" id="PF21180"/>
    </source>
</evidence>
<dbReference type="GO" id="GO:0003677">
    <property type="term" value="F:DNA binding"/>
    <property type="evidence" value="ECO:0007669"/>
    <property type="project" value="UniProtKB-KW"/>
</dbReference>
<protein>
    <recommendedName>
        <fullName evidence="4">DNA topoisomerase (ATP-hydrolyzing)</fullName>
        <ecNumber evidence="4">5.6.2.2</ecNumber>
    </recommendedName>
</protein>
<dbReference type="Proteomes" id="UP000190831">
    <property type="component" value="Chromosome A"/>
</dbReference>
<keyword evidence="7" id="KW-0799">Topoisomerase</keyword>
<name>A0A1G4M6H9_LACFM</name>
<dbReference type="Gene3D" id="3.40.1360.10">
    <property type="match status" value="1"/>
</dbReference>
<dbReference type="GO" id="GO:0046872">
    <property type="term" value="F:metal ion binding"/>
    <property type="evidence" value="ECO:0007669"/>
    <property type="project" value="UniProtKB-KW"/>
</dbReference>
<comment type="catalytic activity">
    <reaction evidence="1">
        <text>ATP-dependent breakage, passage and rejoining of double-stranded DNA.</text>
        <dbReference type="EC" id="5.6.2.2"/>
    </reaction>
</comment>